<gene>
    <name evidence="2" type="ORF">GCM10010531_33530</name>
</gene>
<sequence length="147" mass="15336">MTRTSDDEVLLGLTRTVMGVSTAAADRLGGISVVQLRALTVLRALGTATLGELAQGMAVTLSTTSRLVDRLVAAGLVVREPAPGNRRALALRVAPDGQQALDRYDGDRLEALRETLDRLPEAARAGVLSAFAAFTDAARPLGRAVAS</sequence>
<dbReference type="PROSITE" id="PS50995">
    <property type="entry name" value="HTH_MARR_2"/>
    <property type="match status" value="1"/>
</dbReference>
<dbReference type="InterPro" id="IPR036388">
    <property type="entry name" value="WH-like_DNA-bd_sf"/>
</dbReference>
<evidence type="ECO:0000259" key="1">
    <source>
        <dbReference type="PROSITE" id="PS50995"/>
    </source>
</evidence>
<protein>
    <submittedName>
        <fullName evidence="2">MarR family transcriptional regulator</fullName>
    </submittedName>
</protein>
<proteinExistence type="predicted"/>
<dbReference type="SMART" id="SM00347">
    <property type="entry name" value="HTH_MARR"/>
    <property type="match status" value="1"/>
</dbReference>
<dbReference type="Gene3D" id="1.10.10.10">
    <property type="entry name" value="Winged helix-like DNA-binding domain superfamily/Winged helix DNA-binding domain"/>
    <property type="match status" value="1"/>
</dbReference>
<dbReference type="PANTHER" id="PTHR33164:SF94">
    <property type="entry name" value="TRANSCRIPTIONAL REGULATORY PROTEIN-RELATED"/>
    <property type="match status" value="1"/>
</dbReference>
<evidence type="ECO:0000313" key="3">
    <source>
        <dbReference type="Proteomes" id="UP001499924"/>
    </source>
</evidence>
<dbReference type="RefSeq" id="WP_344690138.1">
    <property type="nucleotide sequence ID" value="NZ_BAAAVV010000008.1"/>
</dbReference>
<organism evidence="2 3">
    <name type="scientific">Blastococcus jejuensis</name>
    <dbReference type="NCBI Taxonomy" id="351224"/>
    <lineage>
        <taxon>Bacteria</taxon>
        <taxon>Bacillati</taxon>
        <taxon>Actinomycetota</taxon>
        <taxon>Actinomycetes</taxon>
        <taxon>Geodermatophilales</taxon>
        <taxon>Geodermatophilaceae</taxon>
        <taxon>Blastococcus</taxon>
    </lineage>
</organism>
<dbReference type="PANTHER" id="PTHR33164">
    <property type="entry name" value="TRANSCRIPTIONAL REGULATOR, MARR FAMILY"/>
    <property type="match status" value="1"/>
</dbReference>
<dbReference type="Proteomes" id="UP001499924">
    <property type="component" value="Unassembled WGS sequence"/>
</dbReference>
<reference evidence="3" key="1">
    <citation type="journal article" date="2019" name="Int. J. Syst. Evol. Microbiol.">
        <title>The Global Catalogue of Microorganisms (GCM) 10K type strain sequencing project: providing services to taxonomists for standard genome sequencing and annotation.</title>
        <authorList>
            <consortium name="The Broad Institute Genomics Platform"/>
            <consortium name="The Broad Institute Genome Sequencing Center for Infectious Disease"/>
            <person name="Wu L."/>
            <person name="Ma J."/>
        </authorList>
    </citation>
    <scope>NUCLEOTIDE SEQUENCE [LARGE SCALE GENOMIC DNA]</scope>
    <source>
        <strain evidence="3">JCM 15614</strain>
    </source>
</reference>
<evidence type="ECO:0000313" key="2">
    <source>
        <dbReference type="EMBL" id="GAA3177108.1"/>
    </source>
</evidence>
<comment type="caution">
    <text evidence="2">The sequence shown here is derived from an EMBL/GenBank/DDBJ whole genome shotgun (WGS) entry which is preliminary data.</text>
</comment>
<feature type="domain" description="HTH marR-type" evidence="1">
    <location>
        <begin position="6"/>
        <end position="136"/>
    </location>
</feature>
<accession>A0ABP6PHT0</accession>
<dbReference type="Pfam" id="PF12802">
    <property type="entry name" value="MarR_2"/>
    <property type="match status" value="1"/>
</dbReference>
<dbReference type="InterPro" id="IPR000835">
    <property type="entry name" value="HTH_MarR-typ"/>
</dbReference>
<dbReference type="SUPFAM" id="SSF46785">
    <property type="entry name" value="Winged helix' DNA-binding domain"/>
    <property type="match status" value="1"/>
</dbReference>
<dbReference type="EMBL" id="BAAAVV010000008">
    <property type="protein sequence ID" value="GAA3177108.1"/>
    <property type="molecule type" value="Genomic_DNA"/>
</dbReference>
<name>A0ABP6PHT0_9ACTN</name>
<keyword evidence="3" id="KW-1185">Reference proteome</keyword>
<dbReference type="InterPro" id="IPR039422">
    <property type="entry name" value="MarR/SlyA-like"/>
</dbReference>
<dbReference type="InterPro" id="IPR036390">
    <property type="entry name" value="WH_DNA-bd_sf"/>
</dbReference>